<evidence type="ECO:0000256" key="2">
    <source>
        <dbReference type="ARBA" id="ARBA00022630"/>
    </source>
</evidence>
<comment type="caution">
    <text evidence="6">The sequence shown here is derived from an EMBL/GenBank/DDBJ whole genome shotgun (WGS) entry which is preliminary data.</text>
</comment>
<dbReference type="InterPro" id="IPR012349">
    <property type="entry name" value="Split_barrel_FMN-bd"/>
</dbReference>
<dbReference type="GO" id="GO:0010181">
    <property type="term" value="F:FMN binding"/>
    <property type="evidence" value="ECO:0007669"/>
    <property type="project" value="InterPro"/>
</dbReference>
<evidence type="ECO:0000313" key="7">
    <source>
        <dbReference type="Proteomes" id="UP000545386"/>
    </source>
</evidence>
<dbReference type="Pfam" id="PF01613">
    <property type="entry name" value="Flavin_Reduct"/>
    <property type="match status" value="1"/>
</dbReference>
<evidence type="ECO:0000259" key="5">
    <source>
        <dbReference type="SMART" id="SM00903"/>
    </source>
</evidence>
<comment type="similarity">
    <text evidence="4">Belongs to the flavoredoxin family.</text>
</comment>
<keyword evidence="7" id="KW-1185">Reference proteome</keyword>
<gene>
    <name evidence="6" type="ORF">GTU67_06830</name>
</gene>
<reference evidence="6 7" key="1">
    <citation type="submission" date="2020-08" db="EMBL/GenBank/DDBJ databases">
        <title>Paraeoetvoesia sp. YC-7-48 draft genome sequence.</title>
        <authorList>
            <person name="Yao L."/>
        </authorList>
    </citation>
    <scope>NUCLEOTIDE SEQUENCE [LARGE SCALE GENOMIC DNA]</scope>
    <source>
        <strain evidence="7">YC-7-48</strain>
    </source>
</reference>
<dbReference type="GO" id="GO:0016646">
    <property type="term" value="F:oxidoreductase activity, acting on the CH-NH group of donors, NAD or NADP as acceptor"/>
    <property type="evidence" value="ECO:0007669"/>
    <property type="project" value="UniProtKB-ARBA"/>
</dbReference>
<dbReference type="InterPro" id="IPR002563">
    <property type="entry name" value="Flavin_Rdtase-like_dom"/>
</dbReference>
<name>A0A842HPT3_9BURK</name>
<dbReference type="EMBL" id="JACJUU010000004">
    <property type="protein sequence ID" value="MBC2769628.1"/>
    <property type="molecule type" value="Genomic_DNA"/>
</dbReference>
<feature type="domain" description="Flavin reductase like" evidence="5">
    <location>
        <begin position="28"/>
        <end position="180"/>
    </location>
</feature>
<dbReference type="RefSeq" id="WP_185779358.1">
    <property type="nucleotide sequence ID" value="NZ_JACJUU010000004.1"/>
</dbReference>
<dbReference type="Gene3D" id="2.30.110.10">
    <property type="entry name" value="Electron Transport, Fmn-binding Protein, Chain A"/>
    <property type="match status" value="1"/>
</dbReference>
<protein>
    <submittedName>
        <fullName evidence="6">Flavin reductase family protein</fullName>
    </submittedName>
</protein>
<dbReference type="AlphaFoldDB" id="A0A842HPT3"/>
<evidence type="ECO:0000256" key="4">
    <source>
        <dbReference type="ARBA" id="ARBA00038054"/>
    </source>
</evidence>
<sequence length="210" mass="22679">MKVFQNDDMTTLLASEIDPSMGYKMVSGLVVPRPVAWVSSQSAEGVVNVAPFSSFNYVAHSPPMLAVNIALQDDGTLKDSARNIRDTGEFVVNITPTAALDLMNQSSAEYPAHVSEAEVLDIPLLPSRLVKPPRVAVSPAQMECRLSQVVPLGTGINTLYIAEIVAFHVDKNVFDGRHIDSVAMDPVARLGGPFYASLGEIHKRPRPKAV</sequence>
<evidence type="ECO:0000256" key="1">
    <source>
        <dbReference type="ARBA" id="ARBA00001917"/>
    </source>
</evidence>
<evidence type="ECO:0000313" key="6">
    <source>
        <dbReference type="EMBL" id="MBC2769628.1"/>
    </source>
</evidence>
<dbReference type="PANTHER" id="PTHR33798">
    <property type="entry name" value="FLAVOPROTEIN OXYGENASE"/>
    <property type="match status" value="1"/>
</dbReference>
<dbReference type="Proteomes" id="UP000545386">
    <property type="component" value="Unassembled WGS sequence"/>
</dbReference>
<comment type="cofactor">
    <cofactor evidence="1">
        <name>FMN</name>
        <dbReference type="ChEBI" id="CHEBI:58210"/>
    </cofactor>
</comment>
<organism evidence="6 7">
    <name type="scientific">Pusillimonas minor</name>
    <dbReference type="NCBI Taxonomy" id="2697024"/>
    <lineage>
        <taxon>Bacteria</taxon>
        <taxon>Pseudomonadati</taxon>
        <taxon>Pseudomonadota</taxon>
        <taxon>Betaproteobacteria</taxon>
        <taxon>Burkholderiales</taxon>
        <taxon>Alcaligenaceae</taxon>
        <taxon>Pusillimonas</taxon>
    </lineage>
</organism>
<keyword evidence="3" id="KW-0288">FMN</keyword>
<evidence type="ECO:0000256" key="3">
    <source>
        <dbReference type="ARBA" id="ARBA00022643"/>
    </source>
</evidence>
<dbReference type="PANTHER" id="PTHR33798:SF5">
    <property type="entry name" value="FLAVIN REDUCTASE LIKE DOMAIN-CONTAINING PROTEIN"/>
    <property type="match status" value="1"/>
</dbReference>
<dbReference type="SMART" id="SM00903">
    <property type="entry name" value="Flavin_Reduct"/>
    <property type="match status" value="1"/>
</dbReference>
<dbReference type="SUPFAM" id="SSF50475">
    <property type="entry name" value="FMN-binding split barrel"/>
    <property type="match status" value="1"/>
</dbReference>
<accession>A0A842HPT3</accession>
<proteinExistence type="inferred from homology"/>
<keyword evidence="2" id="KW-0285">Flavoprotein</keyword>